<sequence>MSLITTVYNIYVLRYLISSTRPELIPLGDGNMTFNEVSKWQRFFHRIFDLTIIAITIYPSFDYITRFLTKIVESSPAMRLTFGLLLDLDKSHYILTYSFISFYYLISEGIFNTTIGKTILNNVIVNNIAEKPSFGKRIGRTFSRLIPFEAFSFIFLYRGWHDSITETYIVKSEKDYRNEVD</sequence>
<evidence type="ECO:0000256" key="4">
    <source>
        <dbReference type="ARBA" id="ARBA00023136"/>
    </source>
</evidence>
<dbReference type="EMBL" id="BAABAK010000020">
    <property type="protein sequence ID" value="GAA3981967.1"/>
    <property type="molecule type" value="Genomic_DNA"/>
</dbReference>
<dbReference type="InterPro" id="IPR010432">
    <property type="entry name" value="RDD"/>
</dbReference>
<organism evidence="6 7">
    <name type="scientific">Pedobacter ginsengiterrae</name>
    <dbReference type="NCBI Taxonomy" id="871696"/>
    <lineage>
        <taxon>Bacteria</taxon>
        <taxon>Pseudomonadati</taxon>
        <taxon>Bacteroidota</taxon>
        <taxon>Sphingobacteriia</taxon>
        <taxon>Sphingobacteriales</taxon>
        <taxon>Sphingobacteriaceae</taxon>
        <taxon>Pedobacter</taxon>
    </lineage>
</organism>
<proteinExistence type="predicted"/>
<comment type="caution">
    <text evidence="6">The sequence shown here is derived from an EMBL/GenBank/DDBJ whole genome shotgun (WGS) entry which is preliminary data.</text>
</comment>
<gene>
    <name evidence="6" type="ORF">GCM10022246_37490</name>
</gene>
<reference evidence="7" key="1">
    <citation type="journal article" date="2019" name="Int. J. Syst. Evol. Microbiol.">
        <title>The Global Catalogue of Microorganisms (GCM) 10K type strain sequencing project: providing services to taxonomists for standard genome sequencing and annotation.</title>
        <authorList>
            <consortium name="The Broad Institute Genomics Platform"/>
            <consortium name="The Broad Institute Genome Sequencing Center for Infectious Disease"/>
            <person name="Wu L."/>
            <person name="Ma J."/>
        </authorList>
    </citation>
    <scope>NUCLEOTIDE SEQUENCE [LARGE SCALE GENOMIC DNA]</scope>
    <source>
        <strain evidence="7">JCM 17338</strain>
    </source>
</reference>
<protein>
    <recommendedName>
        <fullName evidence="5">RDD domain-containing protein</fullName>
    </recommendedName>
</protein>
<evidence type="ECO:0000259" key="5">
    <source>
        <dbReference type="Pfam" id="PF06271"/>
    </source>
</evidence>
<evidence type="ECO:0000256" key="3">
    <source>
        <dbReference type="ARBA" id="ARBA00022989"/>
    </source>
</evidence>
<keyword evidence="3" id="KW-1133">Transmembrane helix</keyword>
<comment type="subcellular location">
    <subcellularLocation>
        <location evidence="1">Membrane</location>
        <topology evidence="1">Multi-pass membrane protein</topology>
    </subcellularLocation>
</comment>
<feature type="domain" description="RDD" evidence="5">
    <location>
        <begin position="40"/>
        <end position="157"/>
    </location>
</feature>
<keyword evidence="2" id="KW-0812">Transmembrane</keyword>
<evidence type="ECO:0000313" key="7">
    <source>
        <dbReference type="Proteomes" id="UP001501081"/>
    </source>
</evidence>
<evidence type="ECO:0000313" key="6">
    <source>
        <dbReference type="EMBL" id="GAA3981967.1"/>
    </source>
</evidence>
<dbReference type="Proteomes" id="UP001501081">
    <property type="component" value="Unassembled WGS sequence"/>
</dbReference>
<dbReference type="Pfam" id="PF06271">
    <property type="entry name" value="RDD"/>
    <property type="match status" value="1"/>
</dbReference>
<accession>A0ABP7QG34</accession>
<keyword evidence="4" id="KW-0472">Membrane</keyword>
<name>A0ABP7QG34_9SPHI</name>
<evidence type="ECO:0000256" key="2">
    <source>
        <dbReference type="ARBA" id="ARBA00022692"/>
    </source>
</evidence>
<evidence type="ECO:0000256" key="1">
    <source>
        <dbReference type="ARBA" id="ARBA00004141"/>
    </source>
</evidence>
<keyword evidence="7" id="KW-1185">Reference proteome</keyword>